<keyword evidence="2" id="KW-1185">Reference proteome</keyword>
<protein>
    <recommendedName>
        <fullName evidence="3">Lipoprotein</fullName>
    </recommendedName>
</protein>
<dbReference type="OrthoDB" id="1448031at2"/>
<name>A0A4Z0P7Y8_9BACT</name>
<dbReference type="AlphaFoldDB" id="A0A4Z0P7Y8"/>
<comment type="caution">
    <text evidence="1">The sequence shown here is derived from an EMBL/GenBank/DDBJ whole genome shotgun (WGS) entry which is preliminary data.</text>
</comment>
<reference evidence="1 2" key="1">
    <citation type="submission" date="2019-04" db="EMBL/GenBank/DDBJ databases">
        <authorList>
            <person name="Feng G."/>
            <person name="Zhang J."/>
            <person name="Zhu H."/>
        </authorList>
    </citation>
    <scope>NUCLEOTIDE SEQUENCE [LARGE SCALE GENOMIC DNA]</scope>
    <source>
        <strain evidence="1 2">92R-1</strain>
    </source>
</reference>
<dbReference type="PROSITE" id="PS51257">
    <property type="entry name" value="PROKAR_LIPOPROTEIN"/>
    <property type="match status" value="1"/>
</dbReference>
<accession>A0A4Z0P7Y8</accession>
<evidence type="ECO:0000313" key="2">
    <source>
        <dbReference type="Proteomes" id="UP000298337"/>
    </source>
</evidence>
<dbReference type="EMBL" id="SRLA01000002">
    <property type="protein sequence ID" value="TGE08289.1"/>
    <property type="molecule type" value="Genomic_DNA"/>
</dbReference>
<gene>
    <name evidence="1" type="ORF">EU556_11245</name>
</gene>
<dbReference type="Proteomes" id="UP000298337">
    <property type="component" value="Unassembled WGS sequence"/>
</dbReference>
<proteinExistence type="predicted"/>
<organism evidence="1 2">
    <name type="scientific">Hymenobacter fodinae</name>
    <dbReference type="NCBI Taxonomy" id="2510796"/>
    <lineage>
        <taxon>Bacteria</taxon>
        <taxon>Pseudomonadati</taxon>
        <taxon>Bacteroidota</taxon>
        <taxon>Cytophagia</taxon>
        <taxon>Cytophagales</taxon>
        <taxon>Hymenobacteraceae</taxon>
        <taxon>Hymenobacter</taxon>
    </lineage>
</organism>
<evidence type="ECO:0000313" key="1">
    <source>
        <dbReference type="EMBL" id="TGE08289.1"/>
    </source>
</evidence>
<sequence>MKRTSTLVAGGILALVVTGCVTCVGENEPCADATLPTTSLEKEYGCTDSRRQLSIGLDQTYTIIRNQADFDKLVTGSCHPQIDFTKYDLVIGNKGTASGSSSIAYTYARECETGQLKLRVKFTQGMTNDAPILTYHALVPKLAPQETVQVDVEM</sequence>
<dbReference type="RefSeq" id="WP_135434174.1">
    <property type="nucleotide sequence ID" value="NZ_SRLA01000002.1"/>
</dbReference>
<evidence type="ECO:0008006" key="3">
    <source>
        <dbReference type="Google" id="ProtNLM"/>
    </source>
</evidence>